<proteinExistence type="predicted"/>
<evidence type="ECO:0000313" key="3">
    <source>
        <dbReference type="Proteomes" id="UP001159405"/>
    </source>
</evidence>
<dbReference type="PANTHER" id="PTHR11319:SF35">
    <property type="entry name" value="OUTER MEMBRANE PROTEIN PMPC-RELATED"/>
    <property type="match status" value="1"/>
</dbReference>
<dbReference type="Proteomes" id="UP001159405">
    <property type="component" value="Unassembled WGS sequence"/>
</dbReference>
<evidence type="ECO:0000256" key="1">
    <source>
        <dbReference type="SAM" id="Phobius"/>
    </source>
</evidence>
<reference evidence="2 3" key="1">
    <citation type="submission" date="2022-05" db="EMBL/GenBank/DDBJ databases">
        <authorList>
            <consortium name="Genoscope - CEA"/>
            <person name="William W."/>
        </authorList>
    </citation>
    <scope>NUCLEOTIDE SEQUENCE [LARGE SCALE GENOMIC DNA]</scope>
</reference>
<feature type="transmembrane region" description="Helical" evidence="1">
    <location>
        <begin position="337"/>
        <end position="359"/>
    </location>
</feature>
<comment type="caution">
    <text evidence="2">The sequence shown here is derived from an EMBL/GenBank/DDBJ whole genome shotgun (WGS) entry which is preliminary data.</text>
</comment>
<dbReference type="Gene3D" id="2.10.50.10">
    <property type="entry name" value="Tumor Necrosis Factor Receptor, subunit A, domain 2"/>
    <property type="match status" value="1"/>
</dbReference>
<feature type="transmembrane region" description="Helical" evidence="1">
    <location>
        <begin position="552"/>
        <end position="577"/>
    </location>
</feature>
<feature type="transmembrane region" description="Helical" evidence="1">
    <location>
        <begin position="482"/>
        <end position="500"/>
    </location>
</feature>
<keyword evidence="3" id="KW-1185">Reference proteome</keyword>
<gene>
    <name evidence="2" type="ORF">PLOB_00024913</name>
</gene>
<feature type="non-terminal residue" evidence="2">
    <location>
        <position position="1"/>
    </location>
</feature>
<evidence type="ECO:0000313" key="2">
    <source>
        <dbReference type="EMBL" id="CAH3035008.1"/>
    </source>
</evidence>
<feature type="transmembrane region" description="Helical" evidence="1">
    <location>
        <begin position="394"/>
        <end position="415"/>
    </location>
</feature>
<name>A0ABN8MSY5_9CNID</name>
<sequence length="692" mass="77956">LGGFYSDKVGYVATSCKKCPNGSFVSLEKAPGKRAEDCKACPQGTNTDDFAGYRACKCLHGFHRTHMLEKCHKCDLHGGLECKDDYASLKPGYWWEWQSEIYKNRYRNFSHYLSTSLPASDTFSTKYPYPMPTPHKCPKQESCKGGLESPCEVGYEGPLCGVCSMGYYMELHTCERCSSKTWLLGQFLIIAVVLVAILTVSFWTSKSNRKKAKGLAVIDKLLSKLKIIIGFYQVTYGLLEAFSFIEWPDSLQAIAKYSEILQLNILQVAPIHCLFHGLQVDAFANLIAIMTINALVICFCGVGYGLRKAVIARKQILSEQEKADAISETKQFAYRNLFFFLYVTYLSTCVKTASVFPLACQKICLNEKEEQCSNYLKTDYSVKCHEPRYNHLVIVAYIATVYVLCLPTFSFIALWRLKTIIFATRDSKTTLDSRRPKNEIVTGLSFLFENYKPRNWYWEIVEMSRKVIITSVMIVVGKQTRSYIGLAWIVAGMYGVLFAWTSPIQDSTENILMVTSLAVTCLNLGIGAVSRIPAENISASVDSHMDTVLFKILVVGANTLVIGLVGVQYAVHVFQYLKTWIRDPRLSISCCLAMLLPLSDLGGEMHLDHLTETSVPCDELHDEDVDLQEVLSTAKNNGNAEVRFQGLENSVLIENCHCHEVDFKEPKCHQETQTEIYIFSATKILTREAIDK</sequence>
<keyword evidence="1" id="KW-1133">Transmembrane helix</keyword>
<feature type="transmembrane region" description="Helical" evidence="1">
    <location>
        <begin position="225"/>
        <end position="245"/>
    </location>
</feature>
<protein>
    <submittedName>
        <fullName evidence="2">Uncharacterized protein</fullName>
    </submittedName>
</protein>
<keyword evidence="1" id="KW-0812">Transmembrane</keyword>
<dbReference type="SMART" id="SM01411">
    <property type="entry name" value="Ephrin_rec_like"/>
    <property type="match status" value="1"/>
</dbReference>
<dbReference type="EMBL" id="CALNXK010000003">
    <property type="protein sequence ID" value="CAH3035008.1"/>
    <property type="molecule type" value="Genomic_DNA"/>
</dbReference>
<feature type="transmembrane region" description="Helical" evidence="1">
    <location>
        <begin position="282"/>
        <end position="306"/>
    </location>
</feature>
<keyword evidence="1" id="KW-0472">Membrane</keyword>
<organism evidence="2 3">
    <name type="scientific">Porites lobata</name>
    <dbReference type="NCBI Taxonomy" id="104759"/>
    <lineage>
        <taxon>Eukaryota</taxon>
        <taxon>Metazoa</taxon>
        <taxon>Cnidaria</taxon>
        <taxon>Anthozoa</taxon>
        <taxon>Hexacorallia</taxon>
        <taxon>Scleractinia</taxon>
        <taxon>Fungiina</taxon>
        <taxon>Poritidae</taxon>
        <taxon>Porites</taxon>
    </lineage>
</organism>
<accession>A0ABN8MSY5</accession>
<feature type="transmembrane region" description="Helical" evidence="1">
    <location>
        <begin position="182"/>
        <end position="204"/>
    </location>
</feature>
<dbReference type="PANTHER" id="PTHR11319">
    <property type="entry name" value="G PROTEIN-COUPLED RECEPTOR-RELATED"/>
    <property type="match status" value="1"/>
</dbReference>